<name>A0ABT5WPB0_9SPHN</name>
<dbReference type="RefSeq" id="WP_275227952.1">
    <property type="nucleotide sequence ID" value="NZ_JARESE010000026.1"/>
</dbReference>
<proteinExistence type="predicted"/>
<evidence type="ECO:0000313" key="4">
    <source>
        <dbReference type="Proteomes" id="UP001216253"/>
    </source>
</evidence>
<reference evidence="3 4" key="1">
    <citation type="submission" date="2023-03" db="EMBL/GenBank/DDBJ databases">
        <title>NovoSphingobium album sp. nov. isolated from polycyclic aromatic hydrocarbons- and heavy-metal polluted soil.</title>
        <authorList>
            <person name="Liu Z."/>
            <person name="Wang K."/>
        </authorList>
    </citation>
    <scope>NUCLEOTIDE SEQUENCE [LARGE SCALE GENOMIC DNA]</scope>
    <source>
        <strain evidence="3 4">H3SJ31-1</strain>
    </source>
</reference>
<keyword evidence="2" id="KW-0472">Membrane</keyword>
<dbReference type="Proteomes" id="UP001216253">
    <property type="component" value="Unassembled WGS sequence"/>
</dbReference>
<organism evidence="3 4">
    <name type="scientific">Novosphingobium album</name>
    <name type="common">ex Liu et al. 2023</name>
    <dbReference type="NCBI Taxonomy" id="3031130"/>
    <lineage>
        <taxon>Bacteria</taxon>
        <taxon>Pseudomonadati</taxon>
        <taxon>Pseudomonadota</taxon>
        <taxon>Alphaproteobacteria</taxon>
        <taxon>Sphingomonadales</taxon>
        <taxon>Sphingomonadaceae</taxon>
        <taxon>Novosphingobium</taxon>
    </lineage>
</organism>
<evidence type="ECO:0000256" key="2">
    <source>
        <dbReference type="SAM" id="Phobius"/>
    </source>
</evidence>
<feature type="transmembrane region" description="Helical" evidence="2">
    <location>
        <begin position="284"/>
        <end position="309"/>
    </location>
</feature>
<sequence length="1018" mass="108215">MPGTIARLNAALSWDLDDFDRGTAHIEGVFGRLRGMIAGVAAAFESAGRRMTLGITAPLLGLAGYTIKAASDANELQSAFDYTFGAMSDRMNKWAEDTGDAMGRATDEMQQGAMAFGQLFKVAAPTAEAAAKMSQRFAELAQDASSFYNVPFDVAMEKIRSGLTGEAEPMRDFGVFLSDAAVKAQALKIGLIEEGQELNENGKIMARAALIAAGLNDAKGDVERTSGSLANRIRALQSEIHELAEEMGERLVPIAEKVVGWLKSAIERFKELPEWVKDAAVNMAIFAAVMGPVVLIVTKLAMIALPALLLSATALSGPFNLILPLLSALISPMGTAIVLIGKLAGDFGGLGTILLRVAPLFLRFAGPIGAAIALFLLFKDNVADALRSIGDMAQQTLGPKLEQLFSRLGEIVDTVTRGFEKFAASPVGQAIGTLIELFGRLIEVILELGGSAIVSAIGSLLDLINSVLDVTMRLAAIAKLVLMGEWRSAWALAADTVQNAVARMAESVASLIPGLGVVIQLMQMAGLIQGRSMPNAGDKAGNGGIEADIAKIRAKEAARGKGIGRKYTSEELLALGPIDDPAGNFAGSGDYALPESPPKTKTGRARGRSGPSPEELAARREEIRLQQELDVAREKGDSDAERRLQRQLDLRDREQDYVRAGLSITMARAAAERDISEMDEARAVAQAKAIASDERQFDMKLAELRGDYAHIRALEDEEFIEREIERLKSRGVALAEAEREAQQSLVVLEAARADQAARRLADQRAAHEIDLARLRGDSDSAIRAMEEANRIRQDAQGYEADGMRREDAIGRATSESLDRERAQLTGTFRDTFRDGLRAALDGNLGDFFENWMKERSFNALAKVLDRLATNLADFIFNSRQGGNGGGGGGGGFLGGLLGIGKSILGGGGGGSDITVTRGNASLIGFDTGGSFKINGFPGIDTNTLSLNGNPIARVSQGEIMNVQKGGSAPAGVVHNYFSGNVMTPEFWAEIRAGDIVAESNGARGGAALARQAGLWGLR</sequence>
<comment type="caution">
    <text evidence="3">The sequence shown here is derived from an EMBL/GenBank/DDBJ whole genome shotgun (WGS) entry which is preliminary data.</text>
</comment>
<keyword evidence="2" id="KW-0812">Transmembrane</keyword>
<evidence type="ECO:0000256" key="1">
    <source>
        <dbReference type="SAM" id="MobiDB-lite"/>
    </source>
</evidence>
<protein>
    <recommendedName>
        <fullName evidence="5">Phage tail tape measure protein</fullName>
    </recommendedName>
</protein>
<dbReference type="EMBL" id="JARESE010000026">
    <property type="protein sequence ID" value="MDE8651870.1"/>
    <property type="molecule type" value="Genomic_DNA"/>
</dbReference>
<feature type="region of interest" description="Disordered" evidence="1">
    <location>
        <begin position="585"/>
        <end position="618"/>
    </location>
</feature>
<feature type="transmembrane region" description="Helical" evidence="2">
    <location>
        <begin position="321"/>
        <end position="341"/>
    </location>
</feature>
<gene>
    <name evidence="3" type="ORF">PYV00_09070</name>
</gene>
<feature type="transmembrane region" description="Helical" evidence="2">
    <location>
        <begin position="353"/>
        <end position="378"/>
    </location>
</feature>
<evidence type="ECO:0000313" key="3">
    <source>
        <dbReference type="EMBL" id="MDE8651870.1"/>
    </source>
</evidence>
<evidence type="ECO:0008006" key="5">
    <source>
        <dbReference type="Google" id="ProtNLM"/>
    </source>
</evidence>
<keyword evidence="4" id="KW-1185">Reference proteome</keyword>
<accession>A0ABT5WPB0</accession>
<keyword evidence="2" id="KW-1133">Transmembrane helix</keyword>